<evidence type="ECO:0000256" key="4">
    <source>
        <dbReference type="ARBA" id="ARBA00023136"/>
    </source>
</evidence>
<feature type="domain" description="Major facilitator superfamily (MFS) profile" evidence="6">
    <location>
        <begin position="10"/>
        <end position="446"/>
    </location>
</feature>
<dbReference type="PROSITE" id="PS50850">
    <property type="entry name" value="MFS"/>
    <property type="match status" value="1"/>
</dbReference>
<dbReference type="SUPFAM" id="SSF103473">
    <property type="entry name" value="MFS general substrate transporter"/>
    <property type="match status" value="1"/>
</dbReference>
<feature type="transmembrane region" description="Helical" evidence="5">
    <location>
        <begin position="12"/>
        <end position="31"/>
    </location>
</feature>
<dbReference type="NCBIfam" id="NF037959">
    <property type="entry name" value="MFS_SpdSyn"/>
    <property type="match status" value="1"/>
</dbReference>
<evidence type="ECO:0000313" key="7">
    <source>
        <dbReference type="EMBL" id="MFD2522057.1"/>
    </source>
</evidence>
<feature type="transmembrane region" description="Helical" evidence="5">
    <location>
        <begin position="395"/>
        <end position="414"/>
    </location>
</feature>
<reference evidence="8" key="1">
    <citation type="journal article" date="2019" name="Int. J. Syst. Evol. Microbiol.">
        <title>The Global Catalogue of Microorganisms (GCM) 10K type strain sequencing project: providing services to taxonomists for standard genome sequencing and annotation.</title>
        <authorList>
            <consortium name="The Broad Institute Genomics Platform"/>
            <consortium name="The Broad Institute Genome Sequencing Center for Infectious Disease"/>
            <person name="Wu L."/>
            <person name="Ma J."/>
        </authorList>
    </citation>
    <scope>NUCLEOTIDE SEQUENCE [LARGE SCALE GENOMIC DNA]</scope>
    <source>
        <strain evidence="8">KCTC 52344</strain>
    </source>
</reference>
<gene>
    <name evidence="7" type="ORF">ACFSR2_14250</name>
</gene>
<comment type="caution">
    <text evidence="7">The sequence shown here is derived from an EMBL/GenBank/DDBJ whole genome shotgun (WGS) entry which is preliminary data.</text>
</comment>
<dbReference type="PANTHER" id="PTHR11558:SF11">
    <property type="entry name" value="SPERMIDINE SYNTHASE"/>
    <property type="match status" value="1"/>
</dbReference>
<dbReference type="EMBL" id="JBHULC010000012">
    <property type="protein sequence ID" value="MFD2522057.1"/>
    <property type="molecule type" value="Genomic_DNA"/>
</dbReference>
<accession>A0ABW5JAH9</accession>
<keyword evidence="8" id="KW-1185">Reference proteome</keyword>
<dbReference type="Proteomes" id="UP001597510">
    <property type="component" value="Unassembled WGS sequence"/>
</dbReference>
<keyword evidence="3" id="KW-0745">Spermidine biosynthesis</keyword>
<dbReference type="InterPro" id="IPR001045">
    <property type="entry name" value="Spermi_synthase"/>
</dbReference>
<dbReference type="InterPro" id="IPR011701">
    <property type="entry name" value="MFS"/>
</dbReference>
<evidence type="ECO:0000256" key="5">
    <source>
        <dbReference type="SAM" id="Phobius"/>
    </source>
</evidence>
<feature type="transmembrane region" description="Helical" evidence="5">
    <location>
        <begin position="349"/>
        <end position="375"/>
    </location>
</feature>
<feature type="transmembrane region" description="Helical" evidence="5">
    <location>
        <begin position="420"/>
        <end position="440"/>
    </location>
</feature>
<dbReference type="Gene3D" id="3.40.50.150">
    <property type="entry name" value="Vaccinia Virus protein VP39"/>
    <property type="match status" value="1"/>
</dbReference>
<dbReference type="Pfam" id="PF01564">
    <property type="entry name" value="Spermine_synth"/>
    <property type="match status" value="1"/>
</dbReference>
<feature type="transmembrane region" description="Helical" evidence="5">
    <location>
        <begin position="449"/>
        <end position="468"/>
    </location>
</feature>
<dbReference type="SUPFAM" id="SSF53335">
    <property type="entry name" value="S-adenosyl-L-methionine-dependent methyltransferases"/>
    <property type="match status" value="1"/>
</dbReference>
<dbReference type="RefSeq" id="WP_340239799.1">
    <property type="nucleotide sequence ID" value="NZ_JBBEWC010000015.1"/>
</dbReference>
<sequence>MTPAKTSKYRSLLLLLIFFLSGFAALIYQVIWQRWLVFYTGISSVSISLIVSAFMAGLGLGYLAGGQLADRAGKNRPILYFVLAELGIGLFALVSKSIIYDWLYLSNALQAGGGFQIYLILFLILLFPTFLMGLSLPLLSKAFEQKTSEKQANYISLLYFTNTLGAAIGTFVTSFVLIRVMGFESAVRLGALLNFTCAITSVIIYYTETRKNTAQTTKESATLLTDSKSAGFTWNRNFTYWILQYTTSGFMAICFEIMWFRIIETMMKSVALTFSIILAIYLGMMAIGTYFGVRFAKNYKGNRLKLFLNSQYFLYFYTIGSIVILQWAVKDVSAFSFLFDYLKSYETSFATNIAITTMLVIPMFLMAVPTFIMGFSFTISQLIIQDKFEEVGRKVGWLQFMNIVGSTAGSWFVTLVGFNYLGTSLTIKLISLIGLVYIFIMHKHRFNSMLVRISMAVGLVLAVFLLPANEKFWMKLGGMTSEKDFIIREDETALSFIKTFGGNAFVYTNGLGQSMFPFNQDNTHIVLGAIPALIHPSPEDIGIIGLGSASTLYNAGGREVTKNLDCFEVIINQPDAVYEYVERSKDSSAYYIMTDKRVNLILQDGRYFLHRNEKKYDIIEADALRPKSSYSGNLYSVEYFELLKSKLKDGGMAITWGATERIKNGFLNVFPYTYEFGGFMLVGSNKPLQLNEAEIMKRLDDPFTKAHYARANIDVYALLSSTLQSKRILQNGTTQNKRNVNLDMWPKDEFDFGRIWANILKDED</sequence>
<dbReference type="InterPro" id="IPR036259">
    <property type="entry name" value="MFS_trans_sf"/>
</dbReference>
<evidence type="ECO:0000256" key="3">
    <source>
        <dbReference type="ARBA" id="ARBA00023066"/>
    </source>
</evidence>
<protein>
    <submittedName>
        <fullName evidence="7">Fused MFS/spermidine synthase</fullName>
    </submittedName>
</protein>
<evidence type="ECO:0000259" key="6">
    <source>
        <dbReference type="PROSITE" id="PS50850"/>
    </source>
</evidence>
<keyword evidence="4 5" id="KW-0472">Membrane</keyword>
<evidence type="ECO:0000256" key="1">
    <source>
        <dbReference type="ARBA" id="ARBA00022692"/>
    </source>
</evidence>
<feature type="transmembrane region" description="Helical" evidence="5">
    <location>
        <begin position="269"/>
        <end position="291"/>
    </location>
</feature>
<dbReference type="Gene3D" id="1.20.1250.20">
    <property type="entry name" value="MFS general substrate transporter like domains"/>
    <property type="match status" value="1"/>
</dbReference>
<feature type="transmembrane region" description="Helical" evidence="5">
    <location>
        <begin position="115"/>
        <end position="136"/>
    </location>
</feature>
<dbReference type="Pfam" id="PF07690">
    <property type="entry name" value="MFS_1"/>
    <property type="match status" value="1"/>
</dbReference>
<feature type="transmembrane region" description="Helical" evidence="5">
    <location>
        <begin position="238"/>
        <end position="263"/>
    </location>
</feature>
<feature type="transmembrane region" description="Helical" evidence="5">
    <location>
        <begin position="157"/>
        <end position="180"/>
    </location>
</feature>
<evidence type="ECO:0000313" key="8">
    <source>
        <dbReference type="Proteomes" id="UP001597510"/>
    </source>
</evidence>
<keyword evidence="2 5" id="KW-1133">Transmembrane helix</keyword>
<feature type="transmembrane region" description="Helical" evidence="5">
    <location>
        <begin position="37"/>
        <end position="65"/>
    </location>
</feature>
<keyword evidence="1 5" id="KW-0812">Transmembrane</keyword>
<feature type="transmembrane region" description="Helical" evidence="5">
    <location>
        <begin position="186"/>
        <end position="206"/>
    </location>
</feature>
<name>A0ABW5JAH9_9BACT</name>
<feature type="transmembrane region" description="Helical" evidence="5">
    <location>
        <begin position="77"/>
        <end position="95"/>
    </location>
</feature>
<dbReference type="InterPro" id="IPR029063">
    <property type="entry name" value="SAM-dependent_MTases_sf"/>
</dbReference>
<evidence type="ECO:0000256" key="2">
    <source>
        <dbReference type="ARBA" id="ARBA00022989"/>
    </source>
</evidence>
<dbReference type="PANTHER" id="PTHR11558">
    <property type="entry name" value="SPERMIDINE/SPERMINE SYNTHASE"/>
    <property type="match status" value="1"/>
</dbReference>
<dbReference type="InterPro" id="IPR020846">
    <property type="entry name" value="MFS_dom"/>
</dbReference>
<feature type="transmembrane region" description="Helical" evidence="5">
    <location>
        <begin position="312"/>
        <end position="329"/>
    </location>
</feature>
<proteinExistence type="predicted"/>
<organism evidence="7 8">
    <name type="scientific">Emticicia soli</name>
    <dbReference type="NCBI Taxonomy" id="2027878"/>
    <lineage>
        <taxon>Bacteria</taxon>
        <taxon>Pseudomonadati</taxon>
        <taxon>Bacteroidota</taxon>
        <taxon>Cytophagia</taxon>
        <taxon>Cytophagales</taxon>
        <taxon>Leadbetterellaceae</taxon>
        <taxon>Emticicia</taxon>
    </lineage>
</organism>